<reference evidence="4 5" key="1">
    <citation type="journal article" date="2018" name="Science">
        <title>The opium poppy genome and morphinan production.</title>
        <authorList>
            <person name="Guo L."/>
            <person name="Winzer T."/>
            <person name="Yang X."/>
            <person name="Li Y."/>
            <person name="Ning Z."/>
            <person name="He Z."/>
            <person name="Teodor R."/>
            <person name="Lu Y."/>
            <person name="Bowser T.A."/>
            <person name="Graham I.A."/>
            <person name="Ye K."/>
        </authorList>
    </citation>
    <scope>NUCLEOTIDE SEQUENCE [LARGE SCALE GENOMIC DNA]</scope>
    <source>
        <strain evidence="5">cv. HN1</strain>
        <tissue evidence="4">Leaves</tissue>
    </source>
</reference>
<dbReference type="Gramene" id="RZC72575">
    <property type="protein sequence ID" value="RZC72575"/>
    <property type="gene ID" value="C5167_048055"/>
</dbReference>
<gene>
    <name evidence="4" type="ORF">C5167_048055</name>
</gene>
<keyword evidence="5" id="KW-1185">Reference proteome</keyword>
<dbReference type="EMBL" id="CM010722">
    <property type="protein sequence ID" value="RZC72575.1"/>
    <property type="molecule type" value="Genomic_DNA"/>
</dbReference>
<dbReference type="PROSITE" id="PS00285">
    <property type="entry name" value="POTATO_INHIBITOR"/>
    <property type="match status" value="1"/>
</dbReference>
<evidence type="ECO:0000313" key="5">
    <source>
        <dbReference type="Proteomes" id="UP000316621"/>
    </source>
</evidence>
<comment type="similarity">
    <text evidence="1">Belongs to the protease inhibitor I13 (potato type I serine protease inhibitor) family.</text>
</comment>
<evidence type="ECO:0000256" key="3">
    <source>
        <dbReference type="ARBA" id="ARBA00022900"/>
    </source>
</evidence>
<dbReference type="PANTHER" id="PTHR33091">
    <property type="entry name" value="PROTEIN, PUTATIVE, EXPRESSED-RELATED"/>
    <property type="match status" value="1"/>
</dbReference>
<keyword evidence="3" id="KW-0722">Serine protease inhibitor</keyword>
<dbReference type="GO" id="GO:0004867">
    <property type="term" value="F:serine-type endopeptidase inhibitor activity"/>
    <property type="evidence" value="ECO:0007669"/>
    <property type="project" value="UniProtKB-KW"/>
</dbReference>
<evidence type="ECO:0008006" key="6">
    <source>
        <dbReference type="Google" id="ProtNLM"/>
    </source>
</evidence>
<evidence type="ECO:0000256" key="2">
    <source>
        <dbReference type="ARBA" id="ARBA00022690"/>
    </source>
</evidence>
<dbReference type="Pfam" id="PF00280">
    <property type="entry name" value="potato_inhibit"/>
    <property type="match status" value="1"/>
</dbReference>
<evidence type="ECO:0000256" key="1">
    <source>
        <dbReference type="ARBA" id="ARBA00008210"/>
    </source>
</evidence>
<dbReference type="Gene3D" id="3.30.10.10">
    <property type="entry name" value="Trypsin Inhibitor V, subunit A"/>
    <property type="match status" value="1"/>
</dbReference>
<organism evidence="4 5">
    <name type="scientific">Papaver somniferum</name>
    <name type="common">Opium poppy</name>
    <dbReference type="NCBI Taxonomy" id="3469"/>
    <lineage>
        <taxon>Eukaryota</taxon>
        <taxon>Viridiplantae</taxon>
        <taxon>Streptophyta</taxon>
        <taxon>Embryophyta</taxon>
        <taxon>Tracheophyta</taxon>
        <taxon>Spermatophyta</taxon>
        <taxon>Magnoliopsida</taxon>
        <taxon>Ranunculales</taxon>
        <taxon>Papaveraceae</taxon>
        <taxon>Papaveroideae</taxon>
        <taxon>Papaver</taxon>
    </lineage>
</organism>
<dbReference type="STRING" id="3469.A0A4Y7KL12"/>
<dbReference type="InterPro" id="IPR000864">
    <property type="entry name" value="Prot_inh_pot1"/>
</dbReference>
<dbReference type="InterPro" id="IPR036354">
    <property type="entry name" value="Prot_inh_pot1_sf"/>
</dbReference>
<dbReference type="GO" id="GO:0009611">
    <property type="term" value="P:response to wounding"/>
    <property type="evidence" value="ECO:0007669"/>
    <property type="project" value="InterPro"/>
</dbReference>
<evidence type="ECO:0000313" key="4">
    <source>
        <dbReference type="EMBL" id="RZC72575.1"/>
    </source>
</evidence>
<name>A0A4Y7KL12_PAPSO</name>
<dbReference type="AlphaFoldDB" id="A0A4Y7KL12"/>
<proteinExistence type="inferred from homology"/>
<protein>
    <recommendedName>
        <fullName evidence="6">Proteinase inhibitor I13</fullName>
    </recommendedName>
</protein>
<dbReference type="OMA" id="TTEDIRC"/>
<accession>A0A4Y7KL12</accession>
<dbReference type="PANTHER" id="PTHR33091:SF94">
    <property type="entry name" value="PROTEASE INHIBITOR PROTEIN"/>
    <property type="match status" value="1"/>
</dbReference>
<keyword evidence="2" id="KW-0646">Protease inhibitor</keyword>
<sequence length="71" mass="7865">MTTECEGKASWPELVGVYGETAAATIKRENPYVDRAVLVPEGSAVTADWRCNRVFIWINKAGYVYEIPTIG</sequence>
<dbReference type="SUPFAM" id="SSF54654">
    <property type="entry name" value="CI-2 family of serine protease inhibitors"/>
    <property type="match status" value="1"/>
</dbReference>
<dbReference type="Proteomes" id="UP000316621">
    <property type="component" value="Chromosome 8"/>
</dbReference>
<dbReference type="PRINTS" id="PR00292">
    <property type="entry name" value="POTATOINHBTR"/>
</dbReference>